<dbReference type="EMBL" id="LT552038">
    <property type="protein sequence ID" value="SAL97875.1"/>
    <property type="molecule type" value="Genomic_DNA"/>
</dbReference>
<sequence>MNNNDQAMEELPIQPEVNWEGAFANDESSVQSTGGTDQELHTSLDLSLQLAKQHLKRTEDQFQQFIIHGAEDQDFTRNERIRDMLKKRINDIEAEKEARKKKPLTLPRNLPVLQLVGDQDVIKAKTTFETIDKFVFLFQMIARQHGIDLDDHWEPCMISAIQHSVDKAMWFQDSLMGRALVWEQVKQIIKDKYSGDRVQTHYPQQLVQMKASRHESPVGFVDKFASTLRSTGSDDSAGYGSILLKALSYNHASFVRQVRLAYAAAPTKNRPAMDVAYVVNVAPILCEEEEMDKQVSTNRKDSTSFKNHGGKRRHREESKGPTKKVRFDTKAKIIKPKEKECYSYGKPWDPTHRCAEYLKKKASHFAARMASLKIDDLEIGSHDDDNVAMSDLECKSVGTKRKAVDGTKSSFIVPLTLEKEKIYALVDTGCTFSSIDKFFVNKKVWSLRRKEEQLP</sequence>
<reference evidence="2" key="1">
    <citation type="submission" date="2016-04" db="EMBL/GenBank/DDBJ databases">
        <authorList>
            <person name="Evans L.H."/>
            <person name="Alamgir A."/>
            <person name="Owens N."/>
            <person name="Weber N.D."/>
            <person name="Virtaneva K."/>
            <person name="Barbian K."/>
            <person name="Babar A."/>
            <person name="Rosenke K."/>
        </authorList>
    </citation>
    <scope>NUCLEOTIDE SEQUENCE [LARGE SCALE GENOMIC DNA]</scope>
    <source>
        <strain evidence="2">CBS 101.48</strain>
    </source>
</reference>
<evidence type="ECO:0000256" key="1">
    <source>
        <dbReference type="SAM" id="MobiDB-lite"/>
    </source>
</evidence>
<keyword evidence="3" id="KW-1185">Reference proteome</keyword>
<feature type="compositionally biased region" description="Basic and acidic residues" evidence="1">
    <location>
        <begin position="315"/>
        <end position="325"/>
    </location>
</feature>
<proteinExistence type="predicted"/>
<dbReference type="OrthoDB" id="2289254at2759"/>
<dbReference type="InParanoid" id="A0A168M331"/>
<evidence type="ECO:0000313" key="2">
    <source>
        <dbReference type="EMBL" id="SAL97875.1"/>
    </source>
</evidence>
<evidence type="ECO:0008006" key="4">
    <source>
        <dbReference type="Google" id="ProtNLM"/>
    </source>
</evidence>
<accession>A0A168M331</accession>
<dbReference type="AlphaFoldDB" id="A0A168M331"/>
<dbReference type="STRING" id="4829.A0A168M331"/>
<name>A0A168M331_ABSGL</name>
<protein>
    <recommendedName>
        <fullName evidence="4">Retrotransposon gag domain-containing protein</fullName>
    </recommendedName>
</protein>
<gene>
    <name evidence="2" type="primary">ABSGL_03400.1 scaffold 4591</name>
</gene>
<evidence type="ECO:0000313" key="3">
    <source>
        <dbReference type="Proteomes" id="UP000078561"/>
    </source>
</evidence>
<feature type="region of interest" description="Disordered" evidence="1">
    <location>
        <begin position="293"/>
        <end position="325"/>
    </location>
</feature>
<dbReference type="Proteomes" id="UP000078561">
    <property type="component" value="Unassembled WGS sequence"/>
</dbReference>
<organism evidence="2">
    <name type="scientific">Absidia glauca</name>
    <name type="common">Pin mould</name>
    <dbReference type="NCBI Taxonomy" id="4829"/>
    <lineage>
        <taxon>Eukaryota</taxon>
        <taxon>Fungi</taxon>
        <taxon>Fungi incertae sedis</taxon>
        <taxon>Mucoromycota</taxon>
        <taxon>Mucoromycotina</taxon>
        <taxon>Mucoromycetes</taxon>
        <taxon>Mucorales</taxon>
        <taxon>Cunninghamellaceae</taxon>
        <taxon>Absidia</taxon>
    </lineage>
</organism>